<dbReference type="Gene3D" id="3.40.50.150">
    <property type="entry name" value="Vaccinia Virus protein VP39"/>
    <property type="match status" value="1"/>
</dbReference>
<dbReference type="InterPro" id="IPR029063">
    <property type="entry name" value="SAM-dependent_MTases_sf"/>
</dbReference>
<dbReference type="GO" id="GO:0005634">
    <property type="term" value="C:nucleus"/>
    <property type="evidence" value="ECO:0007669"/>
    <property type="project" value="TreeGrafter"/>
</dbReference>
<dbReference type="PANTHER" id="PTHR32379">
    <property type="entry name" value="GUANIDINOACETATE N-METHYLTRANSFERASE"/>
    <property type="match status" value="1"/>
</dbReference>
<dbReference type="KEGG" id="qsa:O6P43_016006"/>
<name>A0AAD7LYD2_QUISA</name>
<sequence length="108" mass="12204">MMAREKPMMEAHAKAVCSGGGHIFNIGFGTGLVDTVIQQYVSVTHTIVEAHPEVYERKLHTSWGEKDNMKIVFGRWLNVLPQFASYDGIFMTLTENTMMTSEFLQLCC</sequence>
<dbReference type="EMBL" id="JARAOO010000006">
    <property type="protein sequence ID" value="KAJ7966549.1"/>
    <property type="molecule type" value="Genomic_DNA"/>
</dbReference>
<reference evidence="1" key="1">
    <citation type="journal article" date="2023" name="Science">
        <title>Elucidation of the pathway for biosynthesis of saponin adjuvants from the soapbark tree.</title>
        <authorList>
            <person name="Reed J."/>
            <person name="Orme A."/>
            <person name="El-Demerdash A."/>
            <person name="Owen C."/>
            <person name="Martin L.B.B."/>
            <person name="Misra R.C."/>
            <person name="Kikuchi S."/>
            <person name="Rejzek M."/>
            <person name="Martin A.C."/>
            <person name="Harkess A."/>
            <person name="Leebens-Mack J."/>
            <person name="Louveau T."/>
            <person name="Stephenson M.J."/>
            <person name="Osbourn A."/>
        </authorList>
    </citation>
    <scope>NUCLEOTIDE SEQUENCE</scope>
    <source>
        <strain evidence="1">S10</strain>
    </source>
</reference>
<evidence type="ECO:0000313" key="1">
    <source>
        <dbReference type="EMBL" id="KAJ7966549.1"/>
    </source>
</evidence>
<comment type="caution">
    <text evidence="1">The sequence shown here is derived from an EMBL/GenBank/DDBJ whole genome shotgun (WGS) entry which is preliminary data.</text>
</comment>
<gene>
    <name evidence="1" type="ORF">O6P43_016006</name>
</gene>
<dbReference type="SUPFAM" id="SSF53335">
    <property type="entry name" value="S-adenosyl-L-methionine-dependent methyltransferases"/>
    <property type="match status" value="1"/>
</dbReference>
<organism evidence="1 2">
    <name type="scientific">Quillaja saponaria</name>
    <name type="common">Soap bark tree</name>
    <dbReference type="NCBI Taxonomy" id="32244"/>
    <lineage>
        <taxon>Eukaryota</taxon>
        <taxon>Viridiplantae</taxon>
        <taxon>Streptophyta</taxon>
        <taxon>Embryophyta</taxon>
        <taxon>Tracheophyta</taxon>
        <taxon>Spermatophyta</taxon>
        <taxon>Magnoliopsida</taxon>
        <taxon>eudicotyledons</taxon>
        <taxon>Gunneridae</taxon>
        <taxon>Pentapetalae</taxon>
        <taxon>rosids</taxon>
        <taxon>fabids</taxon>
        <taxon>Fabales</taxon>
        <taxon>Quillajaceae</taxon>
        <taxon>Quillaja</taxon>
    </lineage>
</organism>
<dbReference type="Proteomes" id="UP001163823">
    <property type="component" value="Chromosome 6"/>
</dbReference>
<dbReference type="GO" id="GO:0008757">
    <property type="term" value="F:S-adenosylmethionine-dependent methyltransferase activity"/>
    <property type="evidence" value="ECO:0007669"/>
    <property type="project" value="TreeGrafter"/>
</dbReference>
<dbReference type="InterPro" id="IPR051038">
    <property type="entry name" value="RMT2/GAMT_Mtase"/>
</dbReference>
<keyword evidence="2" id="KW-1185">Reference proteome</keyword>
<evidence type="ECO:0000313" key="2">
    <source>
        <dbReference type="Proteomes" id="UP001163823"/>
    </source>
</evidence>
<dbReference type="PANTHER" id="PTHR32379:SF1">
    <property type="entry name" value="GUANIDINOACETATE N-METHYLTRANSFERASE"/>
    <property type="match status" value="1"/>
</dbReference>
<proteinExistence type="predicted"/>
<dbReference type="GO" id="GO:0005737">
    <property type="term" value="C:cytoplasm"/>
    <property type="evidence" value="ECO:0007669"/>
    <property type="project" value="TreeGrafter"/>
</dbReference>
<protein>
    <submittedName>
        <fullName evidence="1">Protein arginine N-methyltransferase 2</fullName>
    </submittedName>
</protein>
<dbReference type="AlphaFoldDB" id="A0AAD7LYD2"/>
<accession>A0AAD7LYD2</accession>